<dbReference type="GeneID" id="87920713"/>
<evidence type="ECO:0000313" key="1">
    <source>
        <dbReference type="EMBL" id="KAK4071178.1"/>
    </source>
</evidence>
<dbReference type="EMBL" id="JAWRVG010000024">
    <property type="protein sequence ID" value="KAK4071178.1"/>
    <property type="molecule type" value="Genomic_DNA"/>
</dbReference>
<dbReference type="AlphaFoldDB" id="A0AAE1J4E7"/>
<proteinExistence type="predicted"/>
<sequence>MILFVMDQDEATADSVPTIRFTNIEDLVREKYSQQGDALRVTSTSVHSLYLFFPFLTYSADVSLADFNKIDEESEWNKIRISQYLESSQCMLVSIPTAAHEVLHLALDRKISRRLDRMGLDDDWNPTGAVTCYSQGFRSGGGNGGAGSADSSMRPYRNGYRGFPTLMIEAGCSWPLVRMRDKAEWWFQVSNHTVKTVLLAKLDESRLTIVLERWEERQQGGTNEEEVEWVAACQQAITISDTGSNPPVYRVTGGDLMLNLKLLLLNSSLEEEEYVAVTVDDFEDYARRVFENALGRHVGSR</sequence>
<name>A0AAE1J4E7_9HYPO</name>
<dbReference type="RefSeq" id="XP_062754755.1">
    <property type="nucleotide sequence ID" value="XM_062900809.1"/>
</dbReference>
<accession>A0AAE1J4E7</accession>
<reference evidence="1" key="1">
    <citation type="submission" date="2023-11" db="EMBL/GenBank/DDBJ databases">
        <title>The genome sequences of three competitors of mushroom-forming fungi.</title>
        <authorList>
            <person name="Beijen E."/>
            <person name="Ohm R.A."/>
        </authorList>
    </citation>
    <scope>NUCLEOTIDE SEQUENCE</scope>
    <source>
        <strain evidence="1">CBS 100526</strain>
    </source>
</reference>
<organism evidence="1 2">
    <name type="scientific">Trichoderma aggressivum f. europaeum</name>
    <dbReference type="NCBI Taxonomy" id="173218"/>
    <lineage>
        <taxon>Eukaryota</taxon>
        <taxon>Fungi</taxon>
        <taxon>Dikarya</taxon>
        <taxon>Ascomycota</taxon>
        <taxon>Pezizomycotina</taxon>
        <taxon>Sordariomycetes</taxon>
        <taxon>Hypocreomycetidae</taxon>
        <taxon>Hypocreales</taxon>
        <taxon>Hypocreaceae</taxon>
        <taxon>Trichoderma</taxon>
    </lineage>
</organism>
<gene>
    <name evidence="1" type="ORF">Triagg1_6209</name>
</gene>
<evidence type="ECO:0000313" key="2">
    <source>
        <dbReference type="Proteomes" id="UP001273209"/>
    </source>
</evidence>
<dbReference type="Proteomes" id="UP001273209">
    <property type="component" value="Unassembled WGS sequence"/>
</dbReference>
<comment type="caution">
    <text evidence="1">The sequence shown here is derived from an EMBL/GenBank/DDBJ whole genome shotgun (WGS) entry which is preliminary data.</text>
</comment>
<keyword evidence="2" id="KW-1185">Reference proteome</keyword>
<protein>
    <submittedName>
        <fullName evidence="1">Uncharacterized protein</fullName>
    </submittedName>
</protein>